<dbReference type="AlphaFoldDB" id="A0A1H2ANY6"/>
<dbReference type="GO" id="GO:0009103">
    <property type="term" value="P:lipopolysaccharide biosynthetic process"/>
    <property type="evidence" value="ECO:0007669"/>
    <property type="project" value="UniProtKB-ARBA"/>
</dbReference>
<feature type="transmembrane region" description="Helical" evidence="8">
    <location>
        <begin position="124"/>
        <end position="145"/>
    </location>
</feature>
<dbReference type="GO" id="GO:0005886">
    <property type="term" value="C:plasma membrane"/>
    <property type="evidence" value="ECO:0007669"/>
    <property type="project" value="UniProtKB-SubCell"/>
</dbReference>
<proteinExistence type="predicted"/>
<evidence type="ECO:0000259" key="10">
    <source>
        <dbReference type="Pfam" id="PF24878"/>
    </source>
</evidence>
<dbReference type="GO" id="GO:0016763">
    <property type="term" value="F:pentosyltransferase activity"/>
    <property type="evidence" value="ECO:0007669"/>
    <property type="project" value="TreeGrafter"/>
</dbReference>
<evidence type="ECO:0000256" key="2">
    <source>
        <dbReference type="ARBA" id="ARBA00022475"/>
    </source>
</evidence>
<keyword evidence="3" id="KW-0328">Glycosyltransferase</keyword>
<comment type="subcellular location">
    <subcellularLocation>
        <location evidence="1">Cell membrane</location>
        <topology evidence="1">Multi-pass membrane protein</topology>
    </subcellularLocation>
</comment>
<dbReference type="EMBL" id="LT629779">
    <property type="protein sequence ID" value="SDT47547.1"/>
    <property type="molecule type" value="Genomic_DNA"/>
</dbReference>
<dbReference type="InterPro" id="IPR050297">
    <property type="entry name" value="LipidA_mod_glycosyltrf_83"/>
</dbReference>
<feature type="transmembrane region" description="Helical" evidence="8">
    <location>
        <begin position="364"/>
        <end position="383"/>
    </location>
</feature>
<reference evidence="12" key="1">
    <citation type="submission" date="2016-10" db="EMBL/GenBank/DDBJ databases">
        <authorList>
            <person name="Varghese N."/>
            <person name="Submissions S."/>
        </authorList>
    </citation>
    <scope>NUCLEOTIDE SEQUENCE [LARGE SCALE GENOMIC DNA]</scope>
    <source>
        <strain evidence="12">IMMIB L-1606</strain>
    </source>
</reference>
<keyword evidence="6 8" id="KW-1133">Transmembrane helix</keyword>
<feature type="transmembrane region" description="Helical" evidence="8">
    <location>
        <begin position="389"/>
        <end position="410"/>
    </location>
</feature>
<evidence type="ECO:0000313" key="11">
    <source>
        <dbReference type="EMBL" id="SDT47547.1"/>
    </source>
</evidence>
<keyword evidence="2" id="KW-1003">Cell membrane</keyword>
<keyword evidence="12" id="KW-1185">Reference proteome</keyword>
<feature type="domain" description="Glycosyltransferase RgtA/B/C/D-like" evidence="9">
    <location>
        <begin position="103"/>
        <end position="256"/>
    </location>
</feature>
<accession>A0A1H2ANY6</accession>
<dbReference type="InterPro" id="IPR038731">
    <property type="entry name" value="RgtA/B/C-like"/>
</dbReference>
<feature type="transmembrane region" description="Helical" evidence="8">
    <location>
        <begin position="471"/>
        <end position="489"/>
    </location>
</feature>
<dbReference type="Pfam" id="PF24878">
    <property type="entry name" value="YkcB_C"/>
    <property type="match status" value="1"/>
</dbReference>
<keyword evidence="4 11" id="KW-0808">Transferase</keyword>
<feature type="transmembrane region" description="Helical" evidence="8">
    <location>
        <begin position="244"/>
        <end position="264"/>
    </location>
</feature>
<dbReference type="Proteomes" id="UP000198751">
    <property type="component" value="Chromosome I"/>
</dbReference>
<gene>
    <name evidence="11" type="ORF">SAMN04489743_3088</name>
</gene>
<feature type="transmembrane region" description="Helical" evidence="8">
    <location>
        <begin position="443"/>
        <end position="464"/>
    </location>
</feature>
<feature type="transmembrane region" description="Helical" evidence="8">
    <location>
        <begin position="417"/>
        <end position="437"/>
    </location>
</feature>
<feature type="transmembrane region" description="Helical" evidence="8">
    <location>
        <begin position="152"/>
        <end position="173"/>
    </location>
</feature>
<keyword evidence="5 8" id="KW-0812">Transmembrane</keyword>
<feature type="transmembrane region" description="Helical" evidence="8">
    <location>
        <begin position="49"/>
        <end position="67"/>
    </location>
</feature>
<organism evidence="11 12">
    <name type="scientific">Pseudarthrobacter equi</name>
    <dbReference type="NCBI Taxonomy" id="728066"/>
    <lineage>
        <taxon>Bacteria</taxon>
        <taxon>Bacillati</taxon>
        <taxon>Actinomycetota</taxon>
        <taxon>Actinomycetes</taxon>
        <taxon>Micrococcales</taxon>
        <taxon>Micrococcaceae</taxon>
        <taxon>Pseudarthrobacter</taxon>
    </lineage>
</organism>
<dbReference type="GO" id="GO:0010041">
    <property type="term" value="P:response to iron(III) ion"/>
    <property type="evidence" value="ECO:0007669"/>
    <property type="project" value="TreeGrafter"/>
</dbReference>
<evidence type="ECO:0000259" key="9">
    <source>
        <dbReference type="Pfam" id="PF13231"/>
    </source>
</evidence>
<keyword evidence="7 8" id="KW-0472">Membrane</keyword>
<evidence type="ECO:0000256" key="4">
    <source>
        <dbReference type="ARBA" id="ARBA00022679"/>
    </source>
</evidence>
<evidence type="ECO:0000256" key="1">
    <source>
        <dbReference type="ARBA" id="ARBA00004651"/>
    </source>
</evidence>
<evidence type="ECO:0000256" key="6">
    <source>
        <dbReference type="ARBA" id="ARBA00022989"/>
    </source>
</evidence>
<name>A0A1H2ANY6_9MICC</name>
<dbReference type="Pfam" id="PF13231">
    <property type="entry name" value="PMT_2"/>
    <property type="match status" value="1"/>
</dbReference>
<evidence type="ECO:0000256" key="7">
    <source>
        <dbReference type="ARBA" id="ARBA00023136"/>
    </source>
</evidence>
<feature type="domain" description="Putative mannosyltransferase YkcA/B-like C-terminal" evidence="10">
    <location>
        <begin position="549"/>
        <end position="633"/>
    </location>
</feature>
<dbReference type="PANTHER" id="PTHR33908">
    <property type="entry name" value="MANNOSYLTRANSFERASE YKCB-RELATED"/>
    <property type="match status" value="1"/>
</dbReference>
<sequence length="651" mass="70088">MTVSTFTTFEADNQKIPLATAELVRARICLAGMRLWRGQLEDPRWERPALLLILAMNATLYCWNLSINGWANYFYSAGVQSGTMDPKALFFGSSDWGNSITVDKPPLSLWIMGLSVRLLGLNSVGILLPQALMGVVTTFLIYAILHRTVSSIARLLGAVIFFTTPIITLMSRYNNPDPLMLLLMVGALWFTVRAIETGRGRMLVATGALLGLAFMTKQLQGLLSLPALGISFLLFSGQRWPKRILTAACAGVVLVVSGGLWMTMVDLTPANHRPYVGGSVNNSVLDLTFGYNGIDRIATGGEITNAMQVPDQYRTSPSDAGLFRLLNANYNQESSWLLFAAMLAILLLGAAWKNLPNAPALRFLVVASCTWLLTAFLLLSFMGNQIHTYYTAALGPPLALVLGLTVEVVVCQRHRIGIRLSGTVIALAALVSTWLIISGTTLWPEWLSTAALLIGILALSALAVNAPSPKIHVGAAMLLAVALLSGPALTSMHNVTVGFTGSNPLSGGLSRNPAGISHLLQALRNNEMPWGHDIAFGRAPDIELVETVANAKGCTWAAATYASQTSARLQLASNRPVMPLGGFAGSDPSPSLDEFKRKVADGQICYYVEQQAFLEVQGPDSIAVAISDWVHSNFQSQLLGSTTVFRLVKDS</sequence>
<evidence type="ECO:0000313" key="12">
    <source>
        <dbReference type="Proteomes" id="UP000198751"/>
    </source>
</evidence>
<feature type="transmembrane region" description="Helical" evidence="8">
    <location>
        <begin position="221"/>
        <end position="237"/>
    </location>
</feature>
<dbReference type="OrthoDB" id="5241882at2"/>
<feature type="transmembrane region" description="Helical" evidence="8">
    <location>
        <begin position="334"/>
        <end position="352"/>
    </location>
</feature>
<dbReference type="InterPro" id="IPR056785">
    <property type="entry name" value="YkcA/B-like_C"/>
</dbReference>
<protein>
    <submittedName>
        <fullName evidence="11">4-amino-4-deoxy-L-arabinose transferase</fullName>
    </submittedName>
</protein>
<dbReference type="PANTHER" id="PTHR33908:SF3">
    <property type="entry name" value="UNDECAPRENYL PHOSPHATE-ALPHA-4-AMINO-4-DEOXY-L-ARABINOSE ARABINOSYL TRANSFERASE"/>
    <property type="match status" value="1"/>
</dbReference>
<evidence type="ECO:0000256" key="5">
    <source>
        <dbReference type="ARBA" id="ARBA00022692"/>
    </source>
</evidence>
<evidence type="ECO:0000256" key="8">
    <source>
        <dbReference type="SAM" id="Phobius"/>
    </source>
</evidence>
<evidence type="ECO:0000256" key="3">
    <source>
        <dbReference type="ARBA" id="ARBA00022676"/>
    </source>
</evidence>